<dbReference type="InterPro" id="IPR036259">
    <property type="entry name" value="MFS_trans_sf"/>
</dbReference>
<accession>A0A084SJR2</accession>
<reference evidence="6 7" key="1">
    <citation type="submission" date="2014-07" db="EMBL/GenBank/DDBJ databases">
        <title>Draft Genome Sequence of Gephyronic Acid Producer, Cystobacter violaceus Strain Cb vi76.</title>
        <authorList>
            <person name="Stevens D.C."/>
            <person name="Young J."/>
            <person name="Carmichael R."/>
            <person name="Tan J."/>
            <person name="Taylor R.E."/>
        </authorList>
    </citation>
    <scope>NUCLEOTIDE SEQUENCE [LARGE SCALE GENOMIC DNA]</scope>
    <source>
        <strain evidence="6 7">Cb vi76</strain>
    </source>
</reference>
<evidence type="ECO:0000256" key="1">
    <source>
        <dbReference type="ARBA" id="ARBA00022692"/>
    </source>
</evidence>
<feature type="transmembrane region" description="Helical" evidence="4">
    <location>
        <begin position="138"/>
        <end position="157"/>
    </location>
</feature>
<dbReference type="Gene3D" id="1.20.1250.20">
    <property type="entry name" value="MFS general substrate transporter like domains"/>
    <property type="match status" value="2"/>
</dbReference>
<dbReference type="EMBL" id="JPMI01000277">
    <property type="protein sequence ID" value="KFA88697.1"/>
    <property type="molecule type" value="Genomic_DNA"/>
</dbReference>
<feature type="transmembrane region" description="Helical" evidence="4">
    <location>
        <begin position="42"/>
        <end position="65"/>
    </location>
</feature>
<sequence length="413" mass="43030">MRTPYTSLLLVGLGGLFAGVTGPLLSAFVPLLVRDALGEQRTAIGAVMAIDNVLLLLLVPWAGAASDRASARGRGRLPLVLSGLVLASVGMALFPFSARFGLVGLVGAIVVLYSGINLQRSPFQALMVDLVPSRFRSLANGSVTFQMCVGAIVFLMLGRMLGMRLAFLIAAGAVLAIAGAFALGLREPAVSESSAAEATFRSLLEAAMSAARGVVPGMRAIFVASLLLQLTFQTFTTWYALHGTERFGVRPEDVSLGFIAWAVGGVIGALPAGVIGVRIGRRNAMLVGFGLMAVCLLALDRVTQASQAVPLLALASACWTLPTVNAYPLFVEPIPRQRRGVLAALFLLCMALSGAMGDPLNGGLFDLFGGYRPLFWMMTGYTALAFVAVLFVPRGAGEAGTGPDSAPPSVLSD</sequence>
<feature type="transmembrane region" description="Helical" evidence="4">
    <location>
        <begin position="163"/>
        <end position="185"/>
    </location>
</feature>
<feature type="transmembrane region" description="Helical" evidence="4">
    <location>
        <begin position="308"/>
        <end position="330"/>
    </location>
</feature>
<dbReference type="InterPro" id="IPR011701">
    <property type="entry name" value="MFS"/>
</dbReference>
<keyword evidence="2 4" id="KW-1133">Transmembrane helix</keyword>
<feature type="transmembrane region" description="Helical" evidence="4">
    <location>
        <begin position="342"/>
        <end position="362"/>
    </location>
</feature>
<dbReference type="PANTHER" id="PTHR23528:SF1">
    <property type="entry name" value="MAJOR FACILITATOR SUPERFAMILY (MFS) PROFILE DOMAIN-CONTAINING PROTEIN"/>
    <property type="match status" value="1"/>
</dbReference>
<dbReference type="Proteomes" id="UP000028547">
    <property type="component" value="Unassembled WGS sequence"/>
</dbReference>
<evidence type="ECO:0000259" key="5">
    <source>
        <dbReference type="PROSITE" id="PS50850"/>
    </source>
</evidence>
<protein>
    <recommendedName>
        <fullName evidence="5">Major facilitator superfamily (MFS) profile domain-containing protein</fullName>
    </recommendedName>
</protein>
<evidence type="ECO:0000313" key="7">
    <source>
        <dbReference type="Proteomes" id="UP000028547"/>
    </source>
</evidence>
<evidence type="ECO:0000256" key="4">
    <source>
        <dbReference type="SAM" id="Phobius"/>
    </source>
</evidence>
<feature type="transmembrane region" description="Helical" evidence="4">
    <location>
        <begin position="220"/>
        <end position="241"/>
    </location>
</feature>
<dbReference type="GO" id="GO:0022857">
    <property type="term" value="F:transmembrane transporter activity"/>
    <property type="evidence" value="ECO:0007669"/>
    <property type="project" value="InterPro"/>
</dbReference>
<dbReference type="RefSeq" id="WP_043407728.1">
    <property type="nucleotide sequence ID" value="NZ_JPMI01000277.1"/>
</dbReference>
<feature type="transmembrane region" description="Helical" evidence="4">
    <location>
        <begin position="256"/>
        <end position="277"/>
    </location>
</feature>
<feature type="domain" description="Major facilitator superfamily (MFS) profile" evidence="5">
    <location>
        <begin position="7"/>
        <end position="397"/>
    </location>
</feature>
<gene>
    <name evidence="6" type="ORF">Q664_39515</name>
</gene>
<dbReference type="Pfam" id="PF07690">
    <property type="entry name" value="MFS_1"/>
    <property type="match status" value="1"/>
</dbReference>
<dbReference type="SUPFAM" id="SSF103473">
    <property type="entry name" value="MFS general substrate transporter"/>
    <property type="match status" value="1"/>
</dbReference>
<dbReference type="PROSITE" id="PS50850">
    <property type="entry name" value="MFS"/>
    <property type="match status" value="1"/>
</dbReference>
<feature type="transmembrane region" description="Helical" evidence="4">
    <location>
        <begin position="77"/>
        <end position="94"/>
    </location>
</feature>
<keyword evidence="3 4" id="KW-0472">Membrane</keyword>
<feature type="transmembrane region" description="Helical" evidence="4">
    <location>
        <begin position="284"/>
        <end position="302"/>
    </location>
</feature>
<dbReference type="AlphaFoldDB" id="A0A084SJR2"/>
<dbReference type="InterPro" id="IPR020846">
    <property type="entry name" value="MFS_dom"/>
</dbReference>
<comment type="caution">
    <text evidence="6">The sequence shown here is derived from an EMBL/GenBank/DDBJ whole genome shotgun (WGS) entry which is preliminary data.</text>
</comment>
<evidence type="ECO:0000256" key="3">
    <source>
        <dbReference type="ARBA" id="ARBA00023136"/>
    </source>
</evidence>
<proteinExistence type="predicted"/>
<evidence type="ECO:0000313" key="6">
    <source>
        <dbReference type="EMBL" id="KFA88697.1"/>
    </source>
</evidence>
<keyword evidence="1 4" id="KW-0812">Transmembrane</keyword>
<dbReference type="PANTHER" id="PTHR23528">
    <property type="match status" value="1"/>
</dbReference>
<name>A0A084SJR2_9BACT</name>
<organism evidence="6 7">
    <name type="scientific">Archangium violaceum Cb vi76</name>
    <dbReference type="NCBI Taxonomy" id="1406225"/>
    <lineage>
        <taxon>Bacteria</taxon>
        <taxon>Pseudomonadati</taxon>
        <taxon>Myxococcota</taxon>
        <taxon>Myxococcia</taxon>
        <taxon>Myxococcales</taxon>
        <taxon>Cystobacterineae</taxon>
        <taxon>Archangiaceae</taxon>
        <taxon>Archangium</taxon>
    </lineage>
</organism>
<feature type="transmembrane region" description="Helical" evidence="4">
    <location>
        <begin position="100"/>
        <end position="118"/>
    </location>
</feature>
<evidence type="ECO:0000256" key="2">
    <source>
        <dbReference type="ARBA" id="ARBA00022989"/>
    </source>
</evidence>
<feature type="transmembrane region" description="Helical" evidence="4">
    <location>
        <begin position="374"/>
        <end position="392"/>
    </location>
</feature>